<evidence type="ECO:0000313" key="2">
    <source>
        <dbReference type="EMBL" id="KZV97198.1"/>
    </source>
</evidence>
<protein>
    <submittedName>
        <fullName evidence="2">Uncharacterized protein</fullName>
    </submittedName>
</protein>
<gene>
    <name evidence="2" type="ORF">EXIGLDRAFT_731473</name>
</gene>
<proteinExistence type="predicted"/>
<dbReference type="OrthoDB" id="21416at2759"/>
<accession>A0A165L1A5</accession>
<organism evidence="2 3">
    <name type="scientific">Exidia glandulosa HHB12029</name>
    <dbReference type="NCBI Taxonomy" id="1314781"/>
    <lineage>
        <taxon>Eukaryota</taxon>
        <taxon>Fungi</taxon>
        <taxon>Dikarya</taxon>
        <taxon>Basidiomycota</taxon>
        <taxon>Agaricomycotina</taxon>
        <taxon>Agaricomycetes</taxon>
        <taxon>Auriculariales</taxon>
        <taxon>Exidiaceae</taxon>
        <taxon>Exidia</taxon>
    </lineage>
</organism>
<name>A0A165L1A5_EXIGL</name>
<dbReference type="InParanoid" id="A0A165L1A5"/>
<feature type="compositionally biased region" description="Pro residues" evidence="1">
    <location>
        <begin position="44"/>
        <end position="54"/>
    </location>
</feature>
<evidence type="ECO:0000313" key="3">
    <source>
        <dbReference type="Proteomes" id="UP000077266"/>
    </source>
</evidence>
<reference evidence="2 3" key="1">
    <citation type="journal article" date="2016" name="Mol. Biol. Evol.">
        <title>Comparative Genomics of Early-Diverging Mushroom-Forming Fungi Provides Insights into the Origins of Lignocellulose Decay Capabilities.</title>
        <authorList>
            <person name="Nagy L.G."/>
            <person name="Riley R."/>
            <person name="Tritt A."/>
            <person name="Adam C."/>
            <person name="Daum C."/>
            <person name="Floudas D."/>
            <person name="Sun H."/>
            <person name="Yadav J.S."/>
            <person name="Pangilinan J."/>
            <person name="Larsson K.H."/>
            <person name="Matsuura K."/>
            <person name="Barry K."/>
            <person name="Labutti K."/>
            <person name="Kuo R."/>
            <person name="Ohm R.A."/>
            <person name="Bhattacharya S.S."/>
            <person name="Shirouzu T."/>
            <person name="Yoshinaga Y."/>
            <person name="Martin F.M."/>
            <person name="Grigoriev I.V."/>
            <person name="Hibbett D.S."/>
        </authorList>
    </citation>
    <scope>NUCLEOTIDE SEQUENCE [LARGE SCALE GENOMIC DNA]</scope>
    <source>
        <strain evidence="2 3">HHB12029</strain>
    </source>
</reference>
<evidence type="ECO:0000256" key="1">
    <source>
        <dbReference type="SAM" id="MobiDB-lite"/>
    </source>
</evidence>
<dbReference type="AlphaFoldDB" id="A0A165L1A5"/>
<sequence length="99" mass="10647">MALPKLPPPPRIEPLPPASLLVPCTSITRSSRYPLLAPPPGAFTAPCPLPPVKPGPGEERNSWESPPTEEPYHPSGWSRRAVLPGPRLVFDSISPTDVI</sequence>
<dbReference type="EMBL" id="KV425933">
    <property type="protein sequence ID" value="KZV97198.1"/>
    <property type="molecule type" value="Genomic_DNA"/>
</dbReference>
<dbReference type="Proteomes" id="UP000077266">
    <property type="component" value="Unassembled WGS sequence"/>
</dbReference>
<keyword evidence="3" id="KW-1185">Reference proteome</keyword>
<feature type="region of interest" description="Disordered" evidence="1">
    <location>
        <begin position="44"/>
        <end position="80"/>
    </location>
</feature>